<organism evidence="2 3">
    <name type="scientific">Halococcus salifodinae DSM 8989</name>
    <dbReference type="NCBI Taxonomy" id="1227456"/>
    <lineage>
        <taxon>Archaea</taxon>
        <taxon>Methanobacteriati</taxon>
        <taxon>Methanobacteriota</taxon>
        <taxon>Stenosarchaea group</taxon>
        <taxon>Halobacteria</taxon>
        <taxon>Halobacteriales</taxon>
        <taxon>Halococcaceae</taxon>
        <taxon>Halococcus</taxon>
    </lineage>
</organism>
<evidence type="ECO:0000256" key="1">
    <source>
        <dbReference type="SAM" id="Phobius"/>
    </source>
</evidence>
<dbReference type="AlphaFoldDB" id="M0NA73"/>
<keyword evidence="1" id="KW-0472">Membrane</keyword>
<name>M0NA73_9EURY</name>
<accession>M0NA73</accession>
<proteinExistence type="predicted"/>
<feature type="transmembrane region" description="Helical" evidence="1">
    <location>
        <begin position="21"/>
        <end position="42"/>
    </location>
</feature>
<feature type="transmembrane region" description="Helical" evidence="1">
    <location>
        <begin position="54"/>
        <end position="77"/>
    </location>
</feature>
<keyword evidence="3" id="KW-1185">Reference proteome</keyword>
<sequence length="100" mass="11209">MVSEMTAVLTRFHARQKYRHLSAWAFGRAFFAYAFAQTYLYLYGPAPAVVPRLGMTVAALCGAVAVLFGAAVLVLWLTDWVERMRQQWLPRLIGARTGGE</sequence>
<keyword evidence="1" id="KW-0812">Transmembrane</keyword>
<evidence type="ECO:0000313" key="3">
    <source>
        <dbReference type="Proteomes" id="UP000011625"/>
    </source>
</evidence>
<dbReference type="PATRIC" id="fig|1227456.3.peg.1016"/>
<comment type="caution">
    <text evidence="2">The sequence shown here is derived from an EMBL/GenBank/DDBJ whole genome shotgun (WGS) entry which is preliminary data.</text>
</comment>
<dbReference type="STRING" id="1227456.C450_04968"/>
<keyword evidence="1" id="KW-1133">Transmembrane helix</keyword>
<gene>
    <name evidence="2" type="ORF">C450_04968</name>
</gene>
<reference evidence="2 3" key="1">
    <citation type="journal article" date="2014" name="PLoS Genet.">
        <title>Phylogenetically driven sequencing of extremely halophilic archaea reveals strategies for static and dynamic osmo-response.</title>
        <authorList>
            <person name="Becker E.A."/>
            <person name="Seitzer P.M."/>
            <person name="Tritt A."/>
            <person name="Larsen D."/>
            <person name="Krusor M."/>
            <person name="Yao A.I."/>
            <person name="Wu D."/>
            <person name="Madern D."/>
            <person name="Eisen J.A."/>
            <person name="Darling A.E."/>
            <person name="Facciotti M.T."/>
        </authorList>
    </citation>
    <scope>NUCLEOTIDE SEQUENCE [LARGE SCALE GENOMIC DNA]</scope>
    <source>
        <strain evidence="2 3">DSM 8989</strain>
    </source>
</reference>
<protein>
    <submittedName>
        <fullName evidence="2">Uncharacterized protein</fullName>
    </submittedName>
</protein>
<evidence type="ECO:0000313" key="2">
    <source>
        <dbReference type="EMBL" id="EMA54786.1"/>
    </source>
</evidence>
<dbReference type="EMBL" id="AOME01000024">
    <property type="protein sequence ID" value="EMA54786.1"/>
    <property type="molecule type" value="Genomic_DNA"/>
</dbReference>
<dbReference type="Proteomes" id="UP000011625">
    <property type="component" value="Unassembled WGS sequence"/>
</dbReference>